<keyword evidence="4 7" id="KW-0812">Transmembrane</keyword>
<dbReference type="NCBIfam" id="NF006518">
    <property type="entry name" value="PRK08965.1-2"/>
    <property type="match status" value="1"/>
</dbReference>
<proteinExistence type="inferred from homology"/>
<evidence type="ECO:0000313" key="8">
    <source>
        <dbReference type="EMBL" id="SET38207.1"/>
    </source>
</evidence>
<evidence type="ECO:0000256" key="4">
    <source>
        <dbReference type="ARBA" id="ARBA00022692"/>
    </source>
</evidence>
<gene>
    <name evidence="8" type="ORF">SAMN04487962_108135</name>
</gene>
<evidence type="ECO:0000313" key="9">
    <source>
        <dbReference type="Proteomes" id="UP000198762"/>
    </source>
</evidence>
<keyword evidence="5 7" id="KW-1133">Transmembrane helix</keyword>
<dbReference type="Pfam" id="PF01899">
    <property type="entry name" value="MNHE"/>
    <property type="match status" value="1"/>
</dbReference>
<dbReference type="GO" id="GO:0005886">
    <property type="term" value="C:plasma membrane"/>
    <property type="evidence" value="ECO:0007669"/>
    <property type="project" value="UniProtKB-SubCell"/>
</dbReference>
<dbReference type="EMBL" id="FOHZ01000008">
    <property type="protein sequence ID" value="SET38207.1"/>
    <property type="molecule type" value="Genomic_DNA"/>
</dbReference>
<dbReference type="AlphaFoldDB" id="A0A1I0DZP8"/>
<comment type="subcellular location">
    <subcellularLocation>
        <location evidence="1">Cell membrane</location>
        <topology evidence="1">Multi-pass membrane protein</topology>
    </subcellularLocation>
</comment>
<evidence type="ECO:0000256" key="5">
    <source>
        <dbReference type="ARBA" id="ARBA00022989"/>
    </source>
</evidence>
<dbReference type="RefSeq" id="WP_091851377.1">
    <property type="nucleotide sequence ID" value="NZ_FOHZ01000008.1"/>
</dbReference>
<keyword evidence="9" id="KW-1185">Reference proteome</keyword>
<sequence>MTAARFGFPQPWLSVALFIVWQFLADGVTGASVVMGLILGIVIPQITRQFWPDSPRMQKPWVLVRYLVVVLYDIVVASVTVTILILSPRQPRSAFVSYPLKLEHPLGITILASTISLTPGTVSADVSDDGTLLLIHALDVDDDAELIRSIHQRYEKPLLEMFR</sequence>
<name>A0A1I0DZP8_9GAMM</name>
<protein>
    <submittedName>
        <fullName evidence="8">Multisubunit potassium/proton antiporter, PhaE subunit (TC 2.A.63.1.1)</fullName>
    </submittedName>
</protein>
<dbReference type="PIRSF" id="PIRSF019239">
    <property type="entry name" value="MrpE"/>
    <property type="match status" value="1"/>
</dbReference>
<feature type="transmembrane region" description="Helical" evidence="7">
    <location>
        <begin position="12"/>
        <end position="43"/>
    </location>
</feature>
<organism evidence="8 9">
    <name type="scientific">Marinobacter segnicrescens</name>
    <dbReference type="NCBI Taxonomy" id="430453"/>
    <lineage>
        <taxon>Bacteria</taxon>
        <taxon>Pseudomonadati</taxon>
        <taxon>Pseudomonadota</taxon>
        <taxon>Gammaproteobacteria</taxon>
        <taxon>Pseudomonadales</taxon>
        <taxon>Marinobacteraceae</taxon>
        <taxon>Marinobacter</taxon>
    </lineage>
</organism>
<feature type="transmembrane region" description="Helical" evidence="7">
    <location>
        <begin position="63"/>
        <end position="86"/>
    </location>
</feature>
<dbReference type="GO" id="GO:0008324">
    <property type="term" value="F:monoatomic cation transmembrane transporter activity"/>
    <property type="evidence" value="ECO:0007669"/>
    <property type="project" value="InterPro"/>
</dbReference>
<accession>A0A1I0DZP8</accession>
<dbReference type="OrthoDB" id="9807187at2"/>
<evidence type="ECO:0000256" key="7">
    <source>
        <dbReference type="SAM" id="Phobius"/>
    </source>
</evidence>
<keyword evidence="6 7" id="KW-0472">Membrane</keyword>
<dbReference type="PANTHER" id="PTHR34584:SF1">
    <property type="entry name" value="NA(+)_H(+) ANTIPORTER SUBUNIT E1"/>
    <property type="match status" value="1"/>
</dbReference>
<reference evidence="9" key="1">
    <citation type="submission" date="2016-10" db="EMBL/GenBank/DDBJ databases">
        <authorList>
            <person name="Varghese N."/>
            <person name="Submissions S."/>
        </authorList>
    </citation>
    <scope>NUCLEOTIDE SEQUENCE [LARGE SCALE GENOMIC DNA]</scope>
    <source>
        <strain evidence="9">CGMCC 1.6489</strain>
    </source>
</reference>
<dbReference type="STRING" id="430453.SAMN04487962_108135"/>
<dbReference type="InterPro" id="IPR002758">
    <property type="entry name" value="Cation_antiport_E"/>
</dbReference>
<comment type="similarity">
    <text evidence="2">Belongs to the CPA3 antiporters (TC 2.A.63) subunit E family.</text>
</comment>
<evidence type="ECO:0000256" key="1">
    <source>
        <dbReference type="ARBA" id="ARBA00004651"/>
    </source>
</evidence>
<evidence type="ECO:0000256" key="2">
    <source>
        <dbReference type="ARBA" id="ARBA00006228"/>
    </source>
</evidence>
<evidence type="ECO:0000256" key="3">
    <source>
        <dbReference type="ARBA" id="ARBA00022475"/>
    </source>
</evidence>
<dbReference type="Proteomes" id="UP000198762">
    <property type="component" value="Unassembled WGS sequence"/>
</dbReference>
<keyword evidence="3" id="KW-1003">Cell membrane</keyword>
<dbReference type="PANTHER" id="PTHR34584">
    <property type="entry name" value="NA(+)/H(+) ANTIPORTER SUBUNIT E1"/>
    <property type="match status" value="1"/>
</dbReference>
<evidence type="ECO:0000256" key="6">
    <source>
        <dbReference type="ARBA" id="ARBA00023136"/>
    </source>
</evidence>